<dbReference type="EMBL" id="ML209927">
    <property type="protein sequence ID" value="TFK57872.1"/>
    <property type="molecule type" value="Genomic_DNA"/>
</dbReference>
<evidence type="ECO:0000313" key="1">
    <source>
        <dbReference type="EMBL" id="TFK57872.1"/>
    </source>
</evidence>
<keyword evidence="2" id="KW-1185">Reference proteome</keyword>
<reference evidence="1 2" key="1">
    <citation type="journal article" date="2019" name="Nat. Ecol. Evol.">
        <title>Megaphylogeny resolves global patterns of mushroom evolution.</title>
        <authorList>
            <person name="Varga T."/>
            <person name="Krizsan K."/>
            <person name="Foldi C."/>
            <person name="Dima B."/>
            <person name="Sanchez-Garcia M."/>
            <person name="Sanchez-Ramirez S."/>
            <person name="Szollosi G.J."/>
            <person name="Szarkandi J.G."/>
            <person name="Papp V."/>
            <person name="Albert L."/>
            <person name="Andreopoulos W."/>
            <person name="Angelini C."/>
            <person name="Antonin V."/>
            <person name="Barry K.W."/>
            <person name="Bougher N.L."/>
            <person name="Buchanan P."/>
            <person name="Buyck B."/>
            <person name="Bense V."/>
            <person name="Catcheside P."/>
            <person name="Chovatia M."/>
            <person name="Cooper J."/>
            <person name="Damon W."/>
            <person name="Desjardin D."/>
            <person name="Finy P."/>
            <person name="Geml J."/>
            <person name="Haridas S."/>
            <person name="Hughes K."/>
            <person name="Justo A."/>
            <person name="Karasinski D."/>
            <person name="Kautmanova I."/>
            <person name="Kiss B."/>
            <person name="Kocsube S."/>
            <person name="Kotiranta H."/>
            <person name="LaButti K.M."/>
            <person name="Lechner B.E."/>
            <person name="Liimatainen K."/>
            <person name="Lipzen A."/>
            <person name="Lukacs Z."/>
            <person name="Mihaltcheva S."/>
            <person name="Morgado L.N."/>
            <person name="Niskanen T."/>
            <person name="Noordeloos M.E."/>
            <person name="Ohm R.A."/>
            <person name="Ortiz-Santana B."/>
            <person name="Ovrebo C."/>
            <person name="Racz N."/>
            <person name="Riley R."/>
            <person name="Savchenko A."/>
            <person name="Shiryaev A."/>
            <person name="Soop K."/>
            <person name="Spirin V."/>
            <person name="Szebenyi C."/>
            <person name="Tomsovsky M."/>
            <person name="Tulloss R.E."/>
            <person name="Uehling J."/>
            <person name="Grigoriev I.V."/>
            <person name="Vagvolgyi C."/>
            <person name="Papp T."/>
            <person name="Martin F.M."/>
            <person name="Miettinen O."/>
            <person name="Hibbett D.S."/>
            <person name="Nagy L.G."/>
        </authorList>
    </citation>
    <scope>NUCLEOTIDE SEQUENCE [LARGE SCALE GENOMIC DNA]</scope>
    <source>
        <strain evidence="1 2">NL-1719</strain>
    </source>
</reference>
<evidence type="ECO:0000313" key="2">
    <source>
        <dbReference type="Proteomes" id="UP000308600"/>
    </source>
</evidence>
<accession>A0ACD2ZWW8</accession>
<gene>
    <name evidence="1" type="ORF">BDN72DRAFT_907369</name>
</gene>
<organism evidence="1 2">
    <name type="scientific">Pluteus cervinus</name>
    <dbReference type="NCBI Taxonomy" id="181527"/>
    <lineage>
        <taxon>Eukaryota</taxon>
        <taxon>Fungi</taxon>
        <taxon>Dikarya</taxon>
        <taxon>Basidiomycota</taxon>
        <taxon>Agaricomycotina</taxon>
        <taxon>Agaricomycetes</taxon>
        <taxon>Agaricomycetidae</taxon>
        <taxon>Agaricales</taxon>
        <taxon>Pluteineae</taxon>
        <taxon>Pluteaceae</taxon>
        <taxon>Pluteus</taxon>
    </lineage>
</organism>
<dbReference type="Proteomes" id="UP000308600">
    <property type="component" value="Unassembled WGS sequence"/>
</dbReference>
<protein>
    <submittedName>
        <fullName evidence="1">Uncharacterized protein</fullName>
    </submittedName>
</protein>
<proteinExistence type="predicted"/>
<sequence>MSEPLPEDTVLCDLCHQPYKSRGMTLHRRKCEEKQEQRAHAERHKRQMEERIGRELQQELRQPLQPQQSPKQHGVRLLAVQTSLRAAWSHEVNRTTLCSVDDDDDEQRGKRQKTKVV</sequence>
<name>A0ACD2ZWW8_9AGAR</name>